<feature type="transmembrane region" description="Helical" evidence="5">
    <location>
        <begin position="23"/>
        <end position="56"/>
    </location>
</feature>
<dbReference type="AlphaFoldDB" id="A0A2V2MVY1"/>
<proteinExistence type="predicted"/>
<evidence type="ECO:0000313" key="6">
    <source>
        <dbReference type="EMBL" id="PWR71529.1"/>
    </source>
</evidence>
<name>A0A2V2MVY1_9EURY</name>
<dbReference type="GeneID" id="97550321"/>
<dbReference type="PANTHER" id="PTHR33514">
    <property type="entry name" value="PROTEIN ABCI12, CHLOROPLASTIC"/>
    <property type="match status" value="1"/>
</dbReference>
<reference evidence="6 7" key="1">
    <citation type="submission" date="2018-05" db="EMBL/GenBank/DDBJ databases">
        <title>Draft genome of Methanospirillum lacunae Ki8-1.</title>
        <authorList>
            <person name="Dueholm M.S."/>
            <person name="Nielsen P.H."/>
            <person name="Bakmann L.F."/>
            <person name="Otzen D.E."/>
        </authorList>
    </citation>
    <scope>NUCLEOTIDE SEQUENCE [LARGE SCALE GENOMIC DNA]</scope>
    <source>
        <strain evidence="6 7">Ki8-1</strain>
    </source>
</reference>
<dbReference type="InterPro" id="IPR003339">
    <property type="entry name" value="ABC/ECF_trnsptr_transmembrane"/>
</dbReference>
<feature type="transmembrane region" description="Helical" evidence="5">
    <location>
        <begin position="240"/>
        <end position="258"/>
    </location>
</feature>
<dbReference type="CDD" id="cd16914">
    <property type="entry name" value="EcfT"/>
    <property type="match status" value="1"/>
</dbReference>
<gene>
    <name evidence="6" type="ORF">DK846_11765</name>
</gene>
<dbReference type="GO" id="GO:0005886">
    <property type="term" value="C:plasma membrane"/>
    <property type="evidence" value="ECO:0007669"/>
    <property type="project" value="UniProtKB-ARBA"/>
</dbReference>
<evidence type="ECO:0000256" key="2">
    <source>
        <dbReference type="ARBA" id="ARBA00022692"/>
    </source>
</evidence>
<sequence>MTEILQYIPGKGILHRLNPVTKLIIVVLIVGMSVLTPSAIFLAGLILVIAIGASVSGMYREISKQIPFLIMLGVFLLLVTTLTVQQGVTYFTLIPASVPLIGGMLPITEGGFGLGLLFTFRFIVMILSFHLFIVTTKPSELVTALLAFHMPVDYILMFLIALRFIPSLQLEATRIHEAQLSRGYNPGTGAIGKVKSLRPIIIPLVANSLAKTQVLGLTLDLRGYRSKKTLPFHELEFHRIDSFSLIFIGVVVIVYFIYHFG</sequence>
<keyword evidence="3 5" id="KW-1133">Transmembrane helix</keyword>
<evidence type="ECO:0000256" key="3">
    <source>
        <dbReference type="ARBA" id="ARBA00022989"/>
    </source>
</evidence>
<dbReference type="Proteomes" id="UP000245657">
    <property type="component" value="Unassembled WGS sequence"/>
</dbReference>
<feature type="transmembrane region" description="Helical" evidence="5">
    <location>
        <begin position="68"/>
        <end position="91"/>
    </location>
</feature>
<dbReference type="RefSeq" id="WP_109969147.1">
    <property type="nucleotide sequence ID" value="NZ_CP176093.1"/>
</dbReference>
<feature type="transmembrane region" description="Helical" evidence="5">
    <location>
        <begin position="141"/>
        <end position="165"/>
    </location>
</feature>
<accession>A0A2V2MVY1</accession>
<evidence type="ECO:0000256" key="1">
    <source>
        <dbReference type="ARBA" id="ARBA00004141"/>
    </source>
</evidence>
<comment type="subcellular location">
    <subcellularLocation>
        <location evidence="1">Membrane</location>
        <topology evidence="1">Multi-pass membrane protein</topology>
    </subcellularLocation>
</comment>
<keyword evidence="7" id="KW-1185">Reference proteome</keyword>
<dbReference type="PANTHER" id="PTHR33514:SF13">
    <property type="entry name" value="PROTEIN ABCI12, CHLOROPLASTIC"/>
    <property type="match status" value="1"/>
</dbReference>
<dbReference type="EMBL" id="QGMY01000008">
    <property type="protein sequence ID" value="PWR71529.1"/>
    <property type="molecule type" value="Genomic_DNA"/>
</dbReference>
<protein>
    <submittedName>
        <fullName evidence="6">Energy-coupling factor transporter transmembrane protein EcfT</fullName>
    </submittedName>
</protein>
<dbReference type="OrthoDB" id="31170at2157"/>
<evidence type="ECO:0000313" key="7">
    <source>
        <dbReference type="Proteomes" id="UP000245657"/>
    </source>
</evidence>
<keyword evidence="4 5" id="KW-0472">Membrane</keyword>
<evidence type="ECO:0000256" key="4">
    <source>
        <dbReference type="ARBA" id="ARBA00023136"/>
    </source>
</evidence>
<dbReference type="Pfam" id="PF02361">
    <property type="entry name" value="CbiQ"/>
    <property type="match status" value="1"/>
</dbReference>
<keyword evidence="2 5" id="KW-0812">Transmembrane</keyword>
<organism evidence="6 7">
    <name type="scientific">Methanospirillum lacunae</name>
    <dbReference type="NCBI Taxonomy" id="668570"/>
    <lineage>
        <taxon>Archaea</taxon>
        <taxon>Methanobacteriati</taxon>
        <taxon>Methanobacteriota</taxon>
        <taxon>Stenosarchaea group</taxon>
        <taxon>Methanomicrobia</taxon>
        <taxon>Methanomicrobiales</taxon>
        <taxon>Methanospirillaceae</taxon>
        <taxon>Methanospirillum</taxon>
    </lineage>
</organism>
<evidence type="ECO:0000256" key="5">
    <source>
        <dbReference type="SAM" id="Phobius"/>
    </source>
</evidence>
<feature type="transmembrane region" description="Helical" evidence="5">
    <location>
        <begin position="111"/>
        <end position="134"/>
    </location>
</feature>
<comment type="caution">
    <text evidence="6">The sequence shown here is derived from an EMBL/GenBank/DDBJ whole genome shotgun (WGS) entry which is preliminary data.</text>
</comment>